<dbReference type="GO" id="GO:0005576">
    <property type="term" value="C:extracellular region"/>
    <property type="evidence" value="ECO:0007669"/>
    <property type="project" value="InterPro"/>
</dbReference>
<dbReference type="PANTHER" id="PTHR21113:SF4">
    <property type="entry name" value="CHITIN-BINDING TYPE-4 DOMAIN-CONTAINING PROTEIN"/>
    <property type="match status" value="1"/>
</dbReference>
<dbReference type="Gene3D" id="2.170.140.10">
    <property type="entry name" value="Chitin binding domain"/>
    <property type="match status" value="2"/>
</dbReference>
<feature type="compositionally biased region" description="Basic residues" evidence="1">
    <location>
        <begin position="493"/>
        <end position="505"/>
    </location>
</feature>
<feature type="region of interest" description="Disordered" evidence="1">
    <location>
        <begin position="600"/>
        <end position="639"/>
    </location>
</feature>
<feature type="compositionally biased region" description="Acidic residues" evidence="1">
    <location>
        <begin position="529"/>
        <end position="542"/>
    </location>
</feature>
<dbReference type="PROSITE" id="PS50940">
    <property type="entry name" value="CHIT_BIND_II"/>
    <property type="match status" value="4"/>
</dbReference>
<dbReference type="OrthoDB" id="6020543at2759"/>
<dbReference type="eggNOG" id="ENOG502T3G5">
    <property type="taxonomic scope" value="Eukaryota"/>
</dbReference>
<feature type="region of interest" description="Disordered" evidence="1">
    <location>
        <begin position="421"/>
        <end position="542"/>
    </location>
</feature>
<feature type="chain" id="PRO_5012113231" description="Chitin-binding type-2 domain-containing protein" evidence="2">
    <location>
        <begin position="16"/>
        <end position="1206"/>
    </location>
</feature>
<evidence type="ECO:0000256" key="1">
    <source>
        <dbReference type="SAM" id="MobiDB-lite"/>
    </source>
</evidence>
<gene>
    <name evidence="4" type="ORF">THAOC_16106</name>
</gene>
<feature type="domain" description="Chitin-binding type-2" evidence="3">
    <location>
        <begin position="17"/>
        <end position="74"/>
    </location>
</feature>
<feature type="region of interest" description="Disordered" evidence="1">
    <location>
        <begin position="1130"/>
        <end position="1158"/>
    </location>
</feature>
<protein>
    <recommendedName>
        <fullName evidence="3">Chitin-binding type-2 domain-containing protein</fullName>
    </recommendedName>
</protein>
<dbReference type="InterPro" id="IPR002557">
    <property type="entry name" value="Chitin-bd_dom"/>
</dbReference>
<reference evidence="4 5" key="1">
    <citation type="journal article" date="2012" name="Genome Biol.">
        <title>Genome and low-iron response of an oceanic diatom adapted to chronic iron limitation.</title>
        <authorList>
            <person name="Lommer M."/>
            <person name="Specht M."/>
            <person name="Roy A.S."/>
            <person name="Kraemer L."/>
            <person name="Andreson R."/>
            <person name="Gutowska M.A."/>
            <person name="Wolf J."/>
            <person name="Bergner S.V."/>
            <person name="Schilhabel M.B."/>
            <person name="Klostermeier U.C."/>
            <person name="Beiko R.G."/>
            <person name="Rosenstiel P."/>
            <person name="Hippler M."/>
            <person name="Laroche J."/>
        </authorList>
    </citation>
    <scope>NUCLEOTIDE SEQUENCE [LARGE SCALE GENOMIC DNA]</scope>
    <source>
        <strain evidence="4 5">CCMP1005</strain>
    </source>
</reference>
<dbReference type="GO" id="GO:0008061">
    <property type="term" value="F:chitin binding"/>
    <property type="evidence" value="ECO:0007669"/>
    <property type="project" value="InterPro"/>
</dbReference>
<sequence>MRAIPAVAALFLVSAEDSQCPPGFSGYVSTSDCKAFFQCHDGNVVSPTTTCMGGTIFNEFLNVCDFESNFVCGSTRAPTKPPTPRPTNKPTPPLVPTTDAPSLPPQTRAPNANTGIEDALQYASYDMDSKLFVYEAGWSDWLPSTQYRFDGFIRALRVMYLEGVGDMSFYLGEDVRGEEGTKIGLVNIAAFIAQCMKETIKYDACDENNWSYQDYTCPPGQEHLQCEVDPYMKIEATTAAGWYVCDFSWDDPPRYCTDYPGQKGGQFVNDEPVANGAGRTDVEGCCWWGRGVIQTTGICNFGTLNYYLGARASREGREARYHDIDFCRDPELKWIAGMFYWIRSLQTYNEGWSYMGQIKAFVRGGMNDDSFINAVSGIVNRGCHNPPCGTGPLDGGHERLENFKKVLEVLFEKDGRPRQYRPTMEPTVWTPPEPTRKPTNPPWLWVSEKPTGEWPDGSAATEPARKPTNPPWLWVSEKPTAKWSGESDATLKPTKKLTQKPTKRPNKAEEHSEEWPLQDGGSQSNQAWIDEEEEEEEDWEDWGDAKDATTSANRLWCGEDVFKAQSNCGRNGYACSDGWCHSNLRCFMVGTDCDGGYEDAAKTPKPTTQVSRSPTKEPTSRPVKATPPPSKRPTAKPVQSIDNTGVTGQFCSTSFASLKDDCFDANQCKGNDDCPSGTFCWPEHTCGEVQSSKPAPVSDTYFCGERSECGLGESCFAYSSCKGVIVSEESQIIDSAVEQGKAQSEKKNPTYYPTHDATYEPTPPPSTAKPSSRPSKEPTAKPSLQPSPQGTPSLFCAASKKELQTSCAILEGCESRPCPKGKFCFPLKSCDGWTGPSKVTVAPIPAPKEEDHFGAQPSRFQELCPDFHNGWLTLNDCREFYKCSDGIPGVASGCPSGEHFDLRRKGCFPASEVNAECYGHEQEATVDTNNDLCPDVYNGWHAISDCTQYFKCSDGAHGTIYVCPEGQKFDKTRNECFDAFKVNKFCYGPSVAAAEAESSASSSDECPLNFKGYGVTRDCSVYYQCFDGVSGARHTCTKFDRVRSKCMDTADVNSFCYGPSLNQQETFLAVICGEDYTGWRTTQNCRQYFYCQQGYADKVHNCGEDLMFDVALGTCNFAGSTKCIEEEKGNSLPVSTLPGSSPALQPMMEDESPTSLDVGNTTAEPPWLTGTIANINGVRKPQGRQTILPLAISLGPTISFGILLIV</sequence>
<feature type="region of interest" description="Disordered" evidence="1">
    <location>
        <begin position="75"/>
        <end position="110"/>
    </location>
</feature>
<evidence type="ECO:0000313" key="5">
    <source>
        <dbReference type="Proteomes" id="UP000266841"/>
    </source>
</evidence>
<dbReference type="OMA" id="PWLWVSE"/>
<evidence type="ECO:0000313" key="4">
    <source>
        <dbReference type="EMBL" id="EJK63249.1"/>
    </source>
</evidence>
<dbReference type="EMBL" id="AGNL01018361">
    <property type="protein sequence ID" value="EJK63249.1"/>
    <property type="molecule type" value="Genomic_DNA"/>
</dbReference>
<name>K0SE72_THAOC</name>
<comment type="caution">
    <text evidence="4">The sequence shown here is derived from an EMBL/GenBank/DDBJ whole genome shotgun (WGS) entry which is preliminary data.</text>
</comment>
<proteinExistence type="predicted"/>
<evidence type="ECO:0000259" key="3">
    <source>
        <dbReference type="PROSITE" id="PS50940"/>
    </source>
</evidence>
<dbReference type="SMART" id="SM00494">
    <property type="entry name" value="ChtBD2"/>
    <property type="match status" value="5"/>
</dbReference>
<keyword evidence="5" id="KW-1185">Reference proteome</keyword>
<feature type="domain" description="Chitin-binding type-2" evidence="3">
    <location>
        <begin position="930"/>
        <end position="988"/>
    </location>
</feature>
<dbReference type="Pfam" id="PF01607">
    <property type="entry name" value="CBM_14"/>
    <property type="match status" value="4"/>
</dbReference>
<evidence type="ECO:0000256" key="2">
    <source>
        <dbReference type="SAM" id="SignalP"/>
    </source>
</evidence>
<feature type="domain" description="Chitin-binding type-2" evidence="3">
    <location>
        <begin position="861"/>
        <end position="919"/>
    </location>
</feature>
<feature type="region of interest" description="Disordered" evidence="1">
    <location>
        <begin position="736"/>
        <end position="789"/>
    </location>
</feature>
<feature type="compositionally biased region" description="Polar residues" evidence="1">
    <location>
        <begin position="1132"/>
        <end position="1143"/>
    </location>
</feature>
<feature type="domain" description="Chitin-binding type-2" evidence="3">
    <location>
        <begin position="1069"/>
        <end position="1125"/>
    </location>
</feature>
<organism evidence="4 5">
    <name type="scientific">Thalassiosira oceanica</name>
    <name type="common">Marine diatom</name>
    <dbReference type="NCBI Taxonomy" id="159749"/>
    <lineage>
        <taxon>Eukaryota</taxon>
        <taxon>Sar</taxon>
        <taxon>Stramenopiles</taxon>
        <taxon>Ochrophyta</taxon>
        <taxon>Bacillariophyta</taxon>
        <taxon>Coscinodiscophyceae</taxon>
        <taxon>Thalassiosirophycidae</taxon>
        <taxon>Thalassiosirales</taxon>
        <taxon>Thalassiosiraceae</taxon>
        <taxon>Thalassiosira</taxon>
    </lineage>
</organism>
<feature type="signal peptide" evidence="2">
    <location>
        <begin position="1"/>
        <end position="15"/>
    </location>
</feature>
<dbReference type="AlphaFoldDB" id="K0SE72"/>
<dbReference type="Gene3D" id="1.10.530.10">
    <property type="match status" value="1"/>
</dbReference>
<dbReference type="SUPFAM" id="SSF57625">
    <property type="entry name" value="Invertebrate chitin-binding proteins"/>
    <property type="match status" value="4"/>
</dbReference>
<accession>K0SE72</accession>
<feature type="compositionally biased region" description="Pro residues" evidence="1">
    <location>
        <begin position="79"/>
        <end position="95"/>
    </location>
</feature>
<dbReference type="InterPro" id="IPR036508">
    <property type="entry name" value="Chitin-bd_dom_sf"/>
</dbReference>
<dbReference type="Proteomes" id="UP000266841">
    <property type="component" value="Unassembled WGS sequence"/>
</dbReference>
<dbReference type="PANTHER" id="PTHR21113">
    <property type="entry name" value="AGAP001705-PA"/>
    <property type="match status" value="1"/>
</dbReference>
<keyword evidence="2" id="KW-0732">Signal</keyword>